<feature type="domain" description="SLH" evidence="3">
    <location>
        <begin position="152"/>
        <end position="214"/>
    </location>
</feature>
<gene>
    <name evidence="4" type="ORF">ACFOU2_24425</name>
</gene>
<comment type="caution">
    <text evidence="4">The sequence shown here is derived from an EMBL/GenBank/DDBJ whole genome shotgun (WGS) entry which is preliminary data.</text>
</comment>
<dbReference type="RefSeq" id="WP_377918889.1">
    <property type="nucleotide sequence ID" value="NZ_JBHRZT010000073.1"/>
</dbReference>
<dbReference type="Proteomes" id="UP001595752">
    <property type="component" value="Unassembled WGS sequence"/>
</dbReference>
<evidence type="ECO:0000313" key="5">
    <source>
        <dbReference type="Proteomes" id="UP001595752"/>
    </source>
</evidence>
<sequence>MAYQPKSYRKFVAGTVTAAVVASAVAPAASAASFSDVPASSVHAEAINALTEQGIIKGFADGTFGPGKSVSRGQVAKIFARILDGEGKVEQAFSDVPANFADQELVKAASEVKAAGVMTGSNGNLMPASDLTRQQMAKVLVEAFDLEAKDETAELKDLDKAYPEFRDYIKILAQNGVTQVADGNFRPTEKVSRAQFATFVYRAMNVNAGELAITGVTALDDSNKFLEITFNKAVSGLETSDITIQDADTLSKYGVKEVKLSSNGKVATVELYSVEDEGVLEYLQDYKVTVKVDGKTLEATFNRPAYVKNRVSDIDPKNKDFTVGGVTVNVADAEGLNFDYAEALGREVRVWYNEDRELVKYVFEDETVIEDAIEVTETRAGNEDGEIEVKSTGKKYSLAEDFDFYLNDQKVAIGADGAEYDYAKVLFDKNGDVERIVAYNWDDFIVVDKVDGDVVVAADDDELDLEDFVVFKGGKTVKTADLKPGDVIFFDDSSNDGDGVAEVFNSTVTGEIETVYANDLRIDGKDYTYTDVTYNGKQTQYLDGDEFKNLTDDDAEEFQAGGEVTLFLDRNGDVVYITGKQEAVNSNTLGFHSTEAAEYYFNGNLADRGTVELDGLNSKGEEKIYSFRIDSLDQITDAAGNVYETGENFPGTNVEIDKFALVGDGTDVAGNTGKGGNATGVVIALADNGEAILPAGTTDSNWDNAAAEIIDLSTVGADNAFFEVKTNDSNQVKELEFFNSNTTLNSGNLLKLDDKYVNGYKLLSDTVVFDGSEGWDSTKPAGSRYVPDAEDITVTTWGELKDKGFEISSATYYYNDENEVEYLVIENSDAEETTDYNAVLTKVLRNTDSEITEIGAFVNGVEKTYKVDKVKNGALAKGQTVELTINDDSELVKDITAPTTRTGVVATNGVDVQNRTITITGPQAGTYTFANDGDVYDATDVDAVEVDNLRDIKAGDTVTISFAPNSTRFADTVTITSNAAAPTPNVAPTAEVDAVAANDNDDLTLTFSEPLYIGSSAIANGTNVANLFEGTGVSIANATYNTVSGKGVVTFTFATAGGTTATAEVGDSFKAKADIIKDADGAAYVAETVVFNGTTWSK</sequence>
<proteinExistence type="predicted"/>
<feature type="domain" description="SLH" evidence="3">
    <location>
        <begin position="30"/>
        <end position="93"/>
    </location>
</feature>
<organism evidence="4 5">
    <name type="scientific">Bacillus songklensis</name>
    <dbReference type="NCBI Taxonomy" id="1069116"/>
    <lineage>
        <taxon>Bacteria</taxon>
        <taxon>Bacillati</taxon>
        <taxon>Bacillota</taxon>
        <taxon>Bacilli</taxon>
        <taxon>Bacillales</taxon>
        <taxon>Bacillaceae</taxon>
        <taxon>Bacillus</taxon>
    </lineage>
</organism>
<dbReference type="PANTHER" id="PTHR43308">
    <property type="entry name" value="OUTER MEMBRANE PROTEIN ALPHA-RELATED"/>
    <property type="match status" value="1"/>
</dbReference>
<dbReference type="EMBL" id="JBHRZT010000073">
    <property type="protein sequence ID" value="MFC3886467.1"/>
    <property type="molecule type" value="Genomic_DNA"/>
</dbReference>
<dbReference type="InterPro" id="IPR051465">
    <property type="entry name" value="Cell_Envelope_Struct_Comp"/>
</dbReference>
<keyword evidence="5" id="KW-1185">Reference proteome</keyword>
<dbReference type="InterPro" id="IPR001119">
    <property type="entry name" value="SLH_dom"/>
</dbReference>
<evidence type="ECO:0000313" key="4">
    <source>
        <dbReference type="EMBL" id="MFC3886467.1"/>
    </source>
</evidence>
<evidence type="ECO:0000256" key="1">
    <source>
        <dbReference type="ARBA" id="ARBA00022729"/>
    </source>
</evidence>
<evidence type="ECO:0000256" key="2">
    <source>
        <dbReference type="SAM" id="SignalP"/>
    </source>
</evidence>
<reference evidence="5" key="1">
    <citation type="journal article" date="2019" name="Int. J. Syst. Evol. Microbiol.">
        <title>The Global Catalogue of Microorganisms (GCM) 10K type strain sequencing project: providing services to taxonomists for standard genome sequencing and annotation.</title>
        <authorList>
            <consortium name="The Broad Institute Genomics Platform"/>
            <consortium name="The Broad Institute Genome Sequencing Center for Infectious Disease"/>
            <person name="Wu L."/>
            <person name="Ma J."/>
        </authorList>
    </citation>
    <scope>NUCLEOTIDE SEQUENCE [LARGE SCALE GENOMIC DNA]</scope>
    <source>
        <strain evidence="5">CCUG 61889</strain>
    </source>
</reference>
<evidence type="ECO:0000259" key="3">
    <source>
        <dbReference type="PROSITE" id="PS51272"/>
    </source>
</evidence>
<protein>
    <submittedName>
        <fullName evidence="4">S-layer homology domain-containing protein</fullName>
    </submittedName>
</protein>
<name>A0ABV8BBF3_9BACI</name>
<keyword evidence="1 2" id="KW-0732">Signal</keyword>
<feature type="chain" id="PRO_5047303209" evidence="2">
    <location>
        <begin position="32"/>
        <end position="1098"/>
    </location>
</feature>
<dbReference type="PROSITE" id="PS51272">
    <property type="entry name" value="SLH"/>
    <property type="match status" value="2"/>
</dbReference>
<feature type="signal peptide" evidence="2">
    <location>
        <begin position="1"/>
        <end position="31"/>
    </location>
</feature>
<accession>A0ABV8BBF3</accession>
<dbReference type="Pfam" id="PF00395">
    <property type="entry name" value="SLH"/>
    <property type="match status" value="2"/>
</dbReference>
<dbReference type="PANTHER" id="PTHR43308:SF1">
    <property type="entry name" value="OUTER MEMBRANE PROTEIN ALPHA"/>
    <property type="match status" value="1"/>
</dbReference>